<protein>
    <recommendedName>
        <fullName evidence="6">Haloacid dehalogenase, type II</fullName>
    </recommendedName>
</protein>
<dbReference type="GO" id="GO:0016791">
    <property type="term" value="F:phosphatase activity"/>
    <property type="evidence" value="ECO:0007669"/>
    <property type="project" value="UniProtKB-ARBA"/>
</dbReference>
<keyword evidence="2" id="KW-0378">Hydrolase</keyword>
<dbReference type="GO" id="GO:0019120">
    <property type="term" value="F:hydrolase activity, acting on acid halide bonds, in C-halide compounds"/>
    <property type="evidence" value="ECO:0007669"/>
    <property type="project" value="InterPro"/>
</dbReference>
<evidence type="ECO:0000313" key="5">
    <source>
        <dbReference type="Proteomes" id="UP000007431"/>
    </source>
</evidence>
<evidence type="ECO:0000313" key="4">
    <source>
        <dbReference type="EMBL" id="EFJ03199.1"/>
    </source>
</evidence>
<dbReference type="eggNOG" id="ENOG502S19E">
    <property type="taxonomic scope" value="Eukaryota"/>
</dbReference>
<dbReference type="Pfam" id="PF00702">
    <property type="entry name" value="Hydrolase"/>
    <property type="match status" value="1"/>
</dbReference>
<keyword evidence="5" id="KW-1185">Reference proteome</keyword>
<dbReference type="PRINTS" id="PR00413">
    <property type="entry name" value="HADHALOGNASE"/>
</dbReference>
<feature type="compositionally biased region" description="Basic and acidic residues" evidence="3">
    <location>
        <begin position="10"/>
        <end position="19"/>
    </location>
</feature>
<dbReference type="InParanoid" id="D8PS24"/>
<reference evidence="4 5" key="1">
    <citation type="journal article" date="2010" name="Nat. Biotechnol.">
        <title>Genome sequence of the model mushroom Schizophyllum commune.</title>
        <authorList>
            <person name="Ohm R.A."/>
            <person name="de Jong J.F."/>
            <person name="Lugones L.G."/>
            <person name="Aerts A."/>
            <person name="Kothe E."/>
            <person name="Stajich J.E."/>
            <person name="de Vries R.P."/>
            <person name="Record E."/>
            <person name="Levasseur A."/>
            <person name="Baker S.E."/>
            <person name="Bartholomew K.A."/>
            <person name="Coutinho P.M."/>
            <person name="Erdmann S."/>
            <person name="Fowler T.J."/>
            <person name="Gathman A.C."/>
            <person name="Lombard V."/>
            <person name="Henrissat B."/>
            <person name="Knabe N."/>
            <person name="Kuees U."/>
            <person name="Lilly W.W."/>
            <person name="Lindquist E."/>
            <person name="Lucas S."/>
            <person name="Magnuson J.K."/>
            <person name="Piumi F."/>
            <person name="Raudaskoski M."/>
            <person name="Salamov A."/>
            <person name="Schmutz J."/>
            <person name="Schwarze F.W.M.R."/>
            <person name="vanKuyk P.A."/>
            <person name="Horton J.S."/>
            <person name="Grigoriev I.V."/>
            <person name="Woesten H.A.B."/>
        </authorList>
    </citation>
    <scope>NUCLEOTIDE SEQUENCE [LARGE SCALE GENOMIC DNA]</scope>
    <source>
        <strain evidence="5">H4-8 / FGSC 9210</strain>
    </source>
</reference>
<sequence>MRANQVPEQSLERRGEKQETSQLPSHAFCTGARFPASIHVHDVAGESSDLRHSLRTVMTLAGIKVVLFDLMGTCVDWKSSIVAALHDCPHALGLHPNDYEVLATDWRAGFFERILALSGQQSPDIDEIHRDVLNALLADRGVSEDDWDADVRARLVAAWHHQLPWPDSANGLRRISAKYPAVVLANGTTKLQLDIVRSAGIHFDALFSSKLLGYTKPDPRIYEKALEMLECAPTEAVMVAAHAYDLRAANKLGIRTIYVRRSTEDPTEDMDAVRHDVDFFVDGTIGDGLCEVAALLGC</sequence>
<name>D8PS24_SCHCM</name>
<dbReference type="SFLD" id="SFLDG01129">
    <property type="entry name" value="C1.5:_HAD__Beta-PGM__Phosphata"/>
    <property type="match status" value="1"/>
</dbReference>
<dbReference type="InterPro" id="IPR023214">
    <property type="entry name" value="HAD_sf"/>
</dbReference>
<dbReference type="VEuPathDB" id="FungiDB:SCHCODRAFT_02666990"/>
<dbReference type="InterPro" id="IPR036412">
    <property type="entry name" value="HAD-like_sf"/>
</dbReference>
<dbReference type="PANTHER" id="PTHR43316">
    <property type="entry name" value="HYDROLASE, HALOACID DELAHOGENASE-RELATED"/>
    <property type="match status" value="1"/>
</dbReference>
<dbReference type="Gene3D" id="3.40.50.1000">
    <property type="entry name" value="HAD superfamily/HAD-like"/>
    <property type="match status" value="1"/>
</dbReference>
<dbReference type="KEGG" id="scm:SCHCO_02666990"/>
<dbReference type="NCBIfam" id="TIGR01493">
    <property type="entry name" value="HAD-SF-IA-v2"/>
    <property type="match status" value="1"/>
</dbReference>
<proteinExistence type="inferred from homology"/>
<dbReference type="GeneID" id="9588171"/>
<dbReference type="InterPro" id="IPR006328">
    <property type="entry name" value="2-HAD"/>
</dbReference>
<feature type="non-terminal residue" evidence="4">
    <location>
        <position position="298"/>
    </location>
</feature>
<dbReference type="OrthoDB" id="2363873at2759"/>
<dbReference type="NCBIfam" id="TIGR01428">
    <property type="entry name" value="HAD_type_II"/>
    <property type="match status" value="1"/>
</dbReference>
<dbReference type="EMBL" id="GL377302">
    <property type="protein sequence ID" value="EFJ03199.1"/>
    <property type="molecule type" value="Genomic_DNA"/>
</dbReference>
<dbReference type="Gene3D" id="1.10.150.240">
    <property type="entry name" value="Putative phosphatase, domain 2"/>
    <property type="match status" value="1"/>
</dbReference>
<dbReference type="InterPro" id="IPR051540">
    <property type="entry name" value="S-2-haloacid_dehalogenase"/>
</dbReference>
<dbReference type="InterPro" id="IPR006439">
    <property type="entry name" value="HAD-SF_hydro_IA"/>
</dbReference>
<evidence type="ECO:0000256" key="1">
    <source>
        <dbReference type="ARBA" id="ARBA00008106"/>
    </source>
</evidence>
<gene>
    <name evidence="4" type="ORF">SCHCODRAFT_102954</name>
</gene>
<dbReference type="RefSeq" id="XP_003038101.1">
    <property type="nucleotide sequence ID" value="XM_003038055.1"/>
</dbReference>
<dbReference type="STRING" id="578458.D8PS24"/>
<dbReference type="PANTHER" id="PTHR43316:SF3">
    <property type="entry name" value="HALOACID DEHALOGENASE, TYPE II (AFU_ORTHOLOGUE AFUA_2G07750)-RELATED"/>
    <property type="match status" value="1"/>
</dbReference>
<dbReference type="SFLD" id="SFLDS00003">
    <property type="entry name" value="Haloacid_Dehalogenase"/>
    <property type="match status" value="1"/>
</dbReference>
<feature type="region of interest" description="Disordered" evidence="3">
    <location>
        <begin position="1"/>
        <end position="24"/>
    </location>
</feature>
<organism evidence="5">
    <name type="scientific">Schizophyllum commune (strain H4-8 / FGSC 9210)</name>
    <name type="common">Split gill fungus</name>
    <dbReference type="NCBI Taxonomy" id="578458"/>
    <lineage>
        <taxon>Eukaryota</taxon>
        <taxon>Fungi</taxon>
        <taxon>Dikarya</taxon>
        <taxon>Basidiomycota</taxon>
        <taxon>Agaricomycotina</taxon>
        <taxon>Agaricomycetes</taxon>
        <taxon>Agaricomycetidae</taxon>
        <taxon>Agaricales</taxon>
        <taxon>Schizophyllaceae</taxon>
        <taxon>Schizophyllum</taxon>
    </lineage>
</organism>
<evidence type="ECO:0000256" key="3">
    <source>
        <dbReference type="SAM" id="MobiDB-lite"/>
    </source>
</evidence>
<dbReference type="SUPFAM" id="SSF56784">
    <property type="entry name" value="HAD-like"/>
    <property type="match status" value="1"/>
</dbReference>
<comment type="similarity">
    <text evidence="1">Belongs to the HAD-like hydrolase superfamily. S-2-haloalkanoic acid dehalogenase family.</text>
</comment>
<dbReference type="HOGENOM" id="CLU_045011_3_0_1"/>
<dbReference type="OMA" id="DLMGTCT"/>
<dbReference type="AlphaFoldDB" id="D8PS24"/>
<evidence type="ECO:0008006" key="6">
    <source>
        <dbReference type="Google" id="ProtNLM"/>
    </source>
</evidence>
<dbReference type="InterPro" id="IPR023198">
    <property type="entry name" value="PGP-like_dom2"/>
</dbReference>
<evidence type="ECO:0000256" key="2">
    <source>
        <dbReference type="ARBA" id="ARBA00022801"/>
    </source>
</evidence>
<accession>D8PS24</accession>
<dbReference type="Proteomes" id="UP000007431">
    <property type="component" value="Unassembled WGS sequence"/>
</dbReference>